<evidence type="ECO:0000313" key="2">
    <source>
        <dbReference type="EMBL" id="QHS97774.1"/>
    </source>
</evidence>
<keyword evidence="1" id="KW-1133">Transmembrane helix</keyword>
<reference evidence="2" key="1">
    <citation type="journal article" date="2020" name="Nature">
        <title>Giant virus diversity and host interactions through global metagenomics.</title>
        <authorList>
            <person name="Schulz F."/>
            <person name="Roux S."/>
            <person name="Paez-Espino D."/>
            <person name="Jungbluth S."/>
            <person name="Walsh D.A."/>
            <person name="Denef V.J."/>
            <person name="McMahon K.D."/>
            <person name="Konstantinidis K.T."/>
            <person name="Eloe-Fadrosh E.A."/>
            <person name="Kyrpides N.C."/>
            <person name="Woyke T."/>
        </authorList>
    </citation>
    <scope>NUCLEOTIDE SEQUENCE</scope>
    <source>
        <strain evidence="2">GVMAG-M-3300020182-33</strain>
    </source>
</reference>
<proteinExistence type="predicted"/>
<organism evidence="2">
    <name type="scientific">viral metagenome</name>
    <dbReference type="NCBI Taxonomy" id="1070528"/>
    <lineage>
        <taxon>unclassified sequences</taxon>
        <taxon>metagenomes</taxon>
        <taxon>organismal metagenomes</taxon>
    </lineage>
</organism>
<keyword evidence="1" id="KW-0472">Membrane</keyword>
<dbReference type="AlphaFoldDB" id="A0A6C0C1W5"/>
<name>A0A6C0C1W5_9ZZZZ</name>
<dbReference type="EMBL" id="MN739303">
    <property type="protein sequence ID" value="QHS97774.1"/>
    <property type="molecule type" value="Genomic_DNA"/>
</dbReference>
<feature type="transmembrane region" description="Helical" evidence="1">
    <location>
        <begin position="82"/>
        <end position="105"/>
    </location>
</feature>
<protein>
    <submittedName>
        <fullName evidence="2">Uncharacterized protein</fullName>
    </submittedName>
</protein>
<accession>A0A6C0C1W5</accession>
<sequence>MAISGAASIPAQHAEIDAQYEKAKRLCRQTRWNLHRTEQMKMLTDSVEASYEKYYGPALDMAQTAEQTWQLSQVALGLDRKIMLVNTGILVILMVVYVLVAYFLLFQKRKTLTEAFQAVYNVHFQD</sequence>
<evidence type="ECO:0000256" key="1">
    <source>
        <dbReference type="SAM" id="Phobius"/>
    </source>
</evidence>
<keyword evidence="1" id="KW-0812">Transmembrane</keyword>